<proteinExistence type="predicted"/>
<evidence type="ECO:0000313" key="2">
    <source>
        <dbReference type="EMBL" id="CAG9323716.1"/>
    </source>
</evidence>
<evidence type="ECO:0000256" key="1">
    <source>
        <dbReference type="SAM" id="Phobius"/>
    </source>
</evidence>
<sequence length="66" mass="7608">MSLQKWHFIINKMLQEVYTLLTGAGVGGIIGFWILKGEYAYSSKEITDRINYLNALLKEKQESLKN</sequence>
<dbReference type="Proteomes" id="UP001162131">
    <property type="component" value="Unassembled WGS sequence"/>
</dbReference>
<feature type="transmembrane region" description="Helical" evidence="1">
    <location>
        <begin position="17"/>
        <end position="35"/>
    </location>
</feature>
<keyword evidence="1" id="KW-0812">Transmembrane</keyword>
<dbReference type="AlphaFoldDB" id="A0AAU9JPP8"/>
<accession>A0AAU9JPP8</accession>
<protein>
    <submittedName>
        <fullName evidence="2">Uncharacterized protein</fullName>
    </submittedName>
</protein>
<keyword evidence="3" id="KW-1185">Reference proteome</keyword>
<keyword evidence="1" id="KW-1133">Transmembrane helix</keyword>
<comment type="caution">
    <text evidence="2">The sequence shown here is derived from an EMBL/GenBank/DDBJ whole genome shotgun (WGS) entry which is preliminary data.</text>
</comment>
<gene>
    <name evidence="2" type="ORF">BSTOLATCC_MIC34756</name>
</gene>
<name>A0AAU9JPP8_9CILI</name>
<dbReference type="EMBL" id="CAJZBQ010000035">
    <property type="protein sequence ID" value="CAG9323716.1"/>
    <property type="molecule type" value="Genomic_DNA"/>
</dbReference>
<keyword evidence="1" id="KW-0472">Membrane</keyword>
<reference evidence="2" key="1">
    <citation type="submission" date="2021-09" db="EMBL/GenBank/DDBJ databases">
        <authorList>
            <consortium name="AG Swart"/>
            <person name="Singh M."/>
            <person name="Singh A."/>
            <person name="Seah K."/>
            <person name="Emmerich C."/>
        </authorList>
    </citation>
    <scope>NUCLEOTIDE SEQUENCE</scope>
    <source>
        <strain evidence="2">ATCC30299</strain>
    </source>
</reference>
<organism evidence="2 3">
    <name type="scientific">Blepharisma stoltei</name>
    <dbReference type="NCBI Taxonomy" id="1481888"/>
    <lineage>
        <taxon>Eukaryota</taxon>
        <taxon>Sar</taxon>
        <taxon>Alveolata</taxon>
        <taxon>Ciliophora</taxon>
        <taxon>Postciliodesmatophora</taxon>
        <taxon>Heterotrichea</taxon>
        <taxon>Heterotrichida</taxon>
        <taxon>Blepharismidae</taxon>
        <taxon>Blepharisma</taxon>
    </lineage>
</organism>
<evidence type="ECO:0000313" key="3">
    <source>
        <dbReference type="Proteomes" id="UP001162131"/>
    </source>
</evidence>